<evidence type="ECO:0000313" key="2">
    <source>
        <dbReference type="EMBL" id="GIQ67422.1"/>
    </source>
</evidence>
<protein>
    <recommendedName>
        <fullName evidence="4">Replicative helicase inhibitor G39P N-terminal domain-containing protein</fullName>
    </recommendedName>
</protein>
<evidence type="ECO:0000256" key="1">
    <source>
        <dbReference type="SAM" id="MobiDB-lite"/>
    </source>
</evidence>
<keyword evidence="3" id="KW-1185">Reference proteome</keyword>
<sequence>MELNELGKLYKMIKRYYPNFDTTPDAMRDAHRFLRDIAYEDAVRNVEQHIKTRSFWPTIAEIRGTVQAPTERHIPNVVETKLMLDSYRSIESTGPTPEQRERVRRIGRSV</sequence>
<dbReference type="RefSeq" id="WP_213410014.1">
    <property type="nucleotide sequence ID" value="NZ_BOVK01000003.1"/>
</dbReference>
<evidence type="ECO:0008006" key="4">
    <source>
        <dbReference type="Google" id="ProtNLM"/>
    </source>
</evidence>
<evidence type="ECO:0000313" key="3">
    <source>
        <dbReference type="Proteomes" id="UP000677918"/>
    </source>
</evidence>
<dbReference type="Proteomes" id="UP000677918">
    <property type="component" value="Unassembled WGS sequence"/>
</dbReference>
<dbReference type="AlphaFoldDB" id="A0A8J4H0Z1"/>
<gene>
    <name evidence="2" type="ORF">XYCOK13_02460</name>
</gene>
<proteinExistence type="predicted"/>
<feature type="region of interest" description="Disordered" evidence="1">
    <location>
        <begin position="88"/>
        <end position="110"/>
    </location>
</feature>
<name>A0A8J4H0Z1_9BACL</name>
<organism evidence="2 3">
    <name type="scientific">Xylanibacillus composti</name>
    <dbReference type="NCBI Taxonomy" id="1572762"/>
    <lineage>
        <taxon>Bacteria</taxon>
        <taxon>Bacillati</taxon>
        <taxon>Bacillota</taxon>
        <taxon>Bacilli</taxon>
        <taxon>Bacillales</taxon>
        <taxon>Paenibacillaceae</taxon>
        <taxon>Xylanibacillus</taxon>
    </lineage>
</organism>
<reference evidence="2" key="1">
    <citation type="submission" date="2021-04" db="EMBL/GenBank/DDBJ databases">
        <title>Draft genome sequence of Xylanibacillus composti strain K13.</title>
        <authorList>
            <person name="Uke A."/>
            <person name="Chhe C."/>
            <person name="Baramee S."/>
            <person name="Kosugi A."/>
        </authorList>
    </citation>
    <scope>NUCLEOTIDE SEQUENCE</scope>
    <source>
        <strain evidence="2">K13</strain>
    </source>
</reference>
<dbReference type="Gene3D" id="1.10.8.200">
    <property type="entry name" value="Replisome organizer (g39p helicase loader/inhibitor protein)"/>
    <property type="match status" value="1"/>
</dbReference>
<comment type="caution">
    <text evidence="2">The sequence shown here is derived from an EMBL/GenBank/DDBJ whole genome shotgun (WGS) entry which is preliminary data.</text>
</comment>
<accession>A0A8J4H0Z1</accession>
<dbReference type="EMBL" id="BOVK01000003">
    <property type="protein sequence ID" value="GIQ67422.1"/>
    <property type="molecule type" value="Genomic_DNA"/>
</dbReference>